<reference evidence="2 3" key="1">
    <citation type="submission" date="2020-07" db="EMBL/GenBank/DDBJ databases">
        <authorList>
            <person name="Feng X."/>
        </authorList>
    </citation>
    <scope>NUCLEOTIDE SEQUENCE [LARGE SCALE GENOMIC DNA]</scope>
    <source>
        <strain evidence="2 3">JCM14086</strain>
    </source>
</reference>
<organism evidence="2 3">
    <name type="scientific">Puniceicoccus vermicola</name>
    <dbReference type="NCBI Taxonomy" id="388746"/>
    <lineage>
        <taxon>Bacteria</taxon>
        <taxon>Pseudomonadati</taxon>
        <taxon>Verrucomicrobiota</taxon>
        <taxon>Opitutia</taxon>
        <taxon>Puniceicoccales</taxon>
        <taxon>Puniceicoccaceae</taxon>
        <taxon>Puniceicoccus</taxon>
    </lineage>
</organism>
<keyword evidence="3" id="KW-1185">Reference proteome</keyword>
<name>A0A7X1B1B8_9BACT</name>
<dbReference type="SUPFAM" id="SSF82771">
    <property type="entry name" value="GIY-YIG endonuclease"/>
    <property type="match status" value="1"/>
</dbReference>
<dbReference type="CDD" id="cd10449">
    <property type="entry name" value="GIY-YIG_SLX1_like"/>
    <property type="match status" value="1"/>
</dbReference>
<feature type="domain" description="GIY-YIG" evidence="1">
    <location>
        <begin position="19"/>
        <end position="95"/>
    </location>
</feature>
<dbReference type="InterPro" id="IPR000305">
    <property type="entry name" value="GIY-YIG_endonuc"/>
</dbReference>
<dbReference type="RefSeq" id="WP_185694446.1">
    <property type="nucleotide sequence ID" value="NZ_JBEPNX010000001.1"/>
</dbReference>
<dbReference type="Pfam" id="PF01541">
    <property type="entry name" value="GIY-YIG"/>
    <property type="match status" value="1"/>
</dbReference>
<dbReference type="InterPro" id="IPR035901">
    <property type="entry name" value="GIY-YIG_endonuc_sf"/>
</dbReference>
<evidence type="ECO:0000313" key="3">
    <source>
        <dbReference type="Proteomes" id="UP000525652"/>
    </source>
</evidence>
<accession>A0A7X1B1B8</accession>
<dbReference type="EMBL" id="JACHVA010000133">
    <property type="protein sequence ID" value="MBC2603796.1"/>
    <property type="molecule type" value="Genomic_DNA"/>
</dbReference>
<comment type="caution">
    <text evidence="2">The sequence shown here is derived from an EMBL/GenBank/DDBJ whole genome shotgun (WGS) entry which is preliminary data.</text>
</comment>
<evidence type="ECO:0000313" key="2">
    <source>
        <dbReference type="EMBL" id="MBC2603796.1"/>
    </source>
</evidence>
<proteinExistence type="predicted"/>
<dbReference type="Proteomes" id="UP000525652">
    <property type="component" value="Unassembled WGS sequence"/>
</dbReference>
<sequence length="106" mass="12449">MNPERAKHALRSPTGEARAFCYVYVLRSINQPDQTYIGFSRDLRERFHRHNQGDSPHTAKFRPWELVSYFAFSSKETAIAFENYLKSHSGKTFAKKSLFSQFRNLE</sequence>
<protein>
    <submittedName>
        <fullName evidence="2">GIY-YIG nuclease family protein</fullName>
    </submittedName>
</protein>
<gene>
    <name evidence="2" type="ORF">H5P30_18610</name>
</gene>
<dbReference type="Gene3D" id="3.40.1440.10">
    <property type="entry name" value="GIY-YIG endonuclease"/>
    <property type="match status" value="1"/>
</dbReference>
<dbReference type="PROSITE" id="PS50164">
    <property type="entry name" value="GIY_YIG"/>
    <property type="match status" value="1"/>
</dbReference>
<evidence type="ECO:0000259" key="1">
    <source>
        <dbReference type="PROSITE" id="PS50164"/>
    </source>
</evidence>
<dbReference type="AlphaFoldDB" id="A0A7X1B1B8"/>